<reference evidence="1 2" key="1">
    <citation type="submission" date="2019-06" db="EMBL/GenBank/DDBJ databases">
        <authorList>
            <person name="Jiang L."/>
        </authorList>
    </citation>
    <scope>NUCLEOTIDE SEQUENCE [LARGE SCALE GENOMIC DNA]</scope>
    <source>
        <strain evidence="1 2">YIM 48858</strain>
    </source>
</reference>
<dbReference type="RefSeq" id="WP_139082267.1">
    <property type="nucleotide sequence ID" value="NZ_VDFV01000021.1"/>
</dbReference>
<dbReference type="EMBL" id="VDFV01000021">
    <property type="protein sequence ID" value="TNC69471.1"/>
    <property type="molecule type" value="Genomic_DNA"/>
</dbReference>
<protein>
    <submittedName>
        <fullName evidence="1">Uncharacterized protein</fullName>
    </submittedName>
</protein>
<dbReference type="AlphaFoldDB" id="A0A5C4NET0"/>
<keyword evidence="2" id="KW-1185">Reference proteome</keyword>
<sequence>MADHETELEMVQRHVREGEAHVKRQREIVAELRERGHPTDVAIALLAEFEDLLRQHKAHLVRIEATKSAPHA</sequence>
<name>A0A5C4NET0_9RHOB</name>
<accession>A0A5C4NET0</accession>
<proteinExistence type="predicted"/>
<evidence type="ECO:0000313" key="1">
    <source>
        <dbReference type="EMBL" id="TNC69471.1"/>
    </source>
</evidence>
<comment type="caution">
    <text evidence="1">The sequence shown here is derived from an EMBL/GenBank/DDBJ whole genome shotgun (WGS) entry which is preliminary data.</text>
</comment>
<dbReference type="OrthoDB" id="8000372at2"/>
<dbReference type="Proteomes" id="UP000305709">
    <property type="component" value="Unassembled WGS sequence"/>
</dbReference>
<organism evidence="1 2">
    <name type="scientific">Rubellimicrobium roseum</name>
    <dbReference type="NCBI Taxonomy" id="687525"/>
    <lineage>
        <taxon>Bacteria</taxon>
        <taxon>Pseudomonadati</taxon>
        <taxon>Pseudomonadota</taxon>
        <taxon>Alphaproteobacteria</taxon>
        <taxon>Rhodobacterales</taxon>
        <taxon>Roseobacteraceae</taxon>
        <taxon>Rubellimicrobium</taxon>
    </lineage>
</organism>
<evidence type="ECO:0000313" key="2">
    <source>
        <dbReference type="Proteomes" id="UP000305709"/>
    </source>
</evidence>
<gene>
    <name evidence="1" type="ORF">FHG71_13740</name>
</gene>